<dbReference type="Proteomes" id="UP000295055">
    <property type="component" value="Unassembled WGS sequence"/>
</dbReference>
<protein>
    <submittedName>
        <fullName evidence="1">AlpA family transcriptional regulator</fullName>
    </submittedName>
</protein>
<sequence length="89" mass="10328">MKNECDTKYTVTSADSQSVLNFYGFKVDRLVNEHERKEITGIARSTAFKLEKIGKFPARRKPGLGEKKCAWLLSELLFWVRNQPYAKED</sequence>
<organism evidence="1 2">
    <name type="scientific">Providencia alcalifaciens</name>
    <dbReference type="NCBI Taxonomy" id="126385"/>
    <lineage>
        <taxon>Bacteria</taxon>
        <taxon>Pseudomonadati</taxon>
        <taxon>Pseudomonadota</taxon>
        <taxon>Gammaproteobacteria</taxon>
        <taxon>Enterobacterales</taxon>
        <taxon>Morganellaceae</taxon>
        <taxon>Providencia</taxon>
    </lineage>
</organism>
<dbReference type="EMBL" id="SMAS01000001">
    <property type="protein sequence ID" value="TCT38627.1"/>
    <property type="molecule type" value="Genomic_DNA"/>
</dbReference>
<reference evidence="1 2" key="1">
    <citation type="submission" date="2019-03" db="EMBL/GenBank/DDBJ databases">
        <title>Genomic analyses of the natural microbiome of Caenorhabditis elegans.</title>
        <authorList>
            <person name="Samuel B."/>
        </authorList>
    </citation>
    <scope>NUCLEOTIDE SEQUENCE [LARGE SCALE GENOMIC DNA]</scope>
    <source>
        <strain evidence="1 2">JUb102</strain>
    </source>
</reference>
<dbReference type="RefSeq" id="WP_132494902.1">
    <property type="nucleotide sequence ID" value="NZ_SMAS01000001.1"/>
</dbReference>
<proteinExistence type="predicted"/>
<dbReference type="OrthoDB" id="7064958at2"/>
<comment type="caution">
    <text evidence="1">The sequence shown here is derived from an EMBL/GenBank/DDBJ whole genome shotgun (WGS) entry which is preliminary data.</text>
</comment>
<dbReference type="AlphaFoldDB" id="A0A4R3NQU6"/>
<dbReference type="Pfam" id="PF05930">
    <property type="entry name" value="Phage_AlpA"/>
    <property type="match status" value="1"/>
</dbReference>
<dbReference type="InterPro" id="IPR010260">
    <property type="entry name" value="AlpA"/>
</dbReference>
<accession>A0A4R3NQU6</accession>
<gene>
    <name evidence="1" type="ORF">EC835_101647</name>
</gene>
<evidence type="ECO:0000313" key="2">
    <source>
        <dbReference type="Proteomes" id="UP000295055"/>
    </source>
</evidence>
<evidence type="ECO:0000313" key="1">
    <source>
        <dbReference type="EMBL" id="TCT38627.1"/>
    </source>
</evidence>
<name>A0A4R3NQU6_9GAMM</name>